<dbReference type="GO" id="GO:0016787">
    <property type="term" value="F:hydrolase activity"/>
    <property type="evidence" value="ECO:0007669"/>
    <property type="project" value="UniProtKB-KW"/>
</dbReference>
<evidence type="ECO:0000259" key="1">
    <source>
        <dbReference type="Pfam" id="PF12697"/>
    </source>
</evidence>
<name>A0A2T7FUK9_9RHOB</name>
<sequence>MLKEIAGQRIWTTEDGQGAPRLFLHCSLGQSESLFSLAGALPPARNLFFDLPGHGKSGPWRGEDLHKDVFDVAEALLQGPTHVVGHSFGGTVALRLAVERPDLVSRLTLIDPVFFAAARRGAEDAEAHSAYKVASPAFIDAWEAGDLEAASKAFLAQWGTGRPWDAMSQATRERIMGQIHLIAAAVPVLENDAPGLLDRLDRVTCPVDLIEGGASDPVMSKIVAALAVDLPQAGHHVIEGAGHMVAVTHPQEVAAAMAGRGTVISA</sequence>
<dbReference type="Proteomes" id="UP000244817">
    <property type="component" value="Unassembled WGS sequence"/>
</dbReference>
<dbReference type="InterPro" id="IPR050266">
    <property type="entry name" value="AB_hydrolase_sf"/>
</dbReference>
<feature type="domain" description="AB hydrolase-1" evidence="1">
    <location>
        <begin position="22"/>
        <end position="256"/>
    </location>
</feature>
<evidence type="ECO:0000313" key="2">
    <source>
        <dbReference type="EMBL" id="PVA05849.1"/>
    </source>
</evidence>
<dbReference type="SUPFAM" id="SSF53474">
    <property type="entry name" value="alpha/beta-Hydrolases"/>
    <property type="match status" value="1"/>
</dbReference>
<gene>
    <name evidence="2" type="ORF">DC363_13605</name>
</gene>
<dbReference type="OrthoDB" id="9804723at2"/>
<reference evidence="2 3" key="1">
    <citation type="submission" date="2018-04" db="EMBL/GenBank/DDBJ databases">
        <title>Pelagivirga bohaiensis gen. nov., sp. nov., a bacterium isolated from the Bohai Sea.</title>
        <authorList>
            <person name="Ji X."/>
        </authorList>
    </citation>
    <scope>NUCLEOTIDE SEQUENCE [LARGE SCALE GENOMIC DNA]</scope>
    <source>
        <strain evidence="2 3">BH-SD16</strain>
    </source>
</reference>
<dbReference type="EMBL" id="QCYG01000008">
    <property type="protein sequence ID" value="PVA05849.1"/>
    <property type="molecule type" value="Genomic_DNA"/>
</dbReference>
<protein>
    <submittedName>
        <fullName evidence="2">Alpha/beta hydrolase</fullName>
    </submittedName>
</protein>
<dbReference type="Gene3D" id="3.40.50.1820">
    <property type="entry name" value="alpha/beta hydrolase"/>
    <property type="match status" value="1"/>
</dbReference>
<comment type="caution">
    <text evidence="2">The sequence shown here is derived from an EMBL/GenBank/DDBJ whole genome shotgun (WGS) entry which is preliminary data.</text>
</comment>
<keyword evidence="3" id="KW-1185">Reference proteome</keyword>
<dbReference type="InterPro" id="IPR000073">
    <property type="entry name" value="AB_hydrolase_1"/>
</dbReference>
<dbReference type="AlphaFoldDB" id="A0A2T7FUK9"/>
<dbReference type="RefSeq" id="WP_108641701.1">
    <property type="nucleotide sequence ID" value="NZ_QCYG01000008.1"/>
</dbReference>
<dbReference type="PANTHER" id="PTHR43798">
    <property type="entry name" value="MONOACYLGLYCEROL LIPASE"/>
    <property type="match status" value="1"/>
</dbReference>
<accession>A0A2T7FUK9</accession>
<dbReference type="InterPro" id="IPR029058">
    <property type="entry name" value="AB_hydrolase_fold"/>
</dbReference>
<dbReference type="Pfam" id="PF12697">
    <property type="entry name" value="Abhydrolase_6"/>
    <property type="match status" value="1"/>
</dbReference>
<organism evidence="2 3">
    <name type="scientific">Thalassorhabdomicrobium marinisediminis</name>
    <dbReference type="NCBI Taxonomy" id="2170577"/>
    <lineage>
        <taxon>Bacteria</taxon>
        <taxon>Pseudomonadati</taxon>
        <taxon>Pseudomonadota</taxon>
        <taxon>Alphaproteobacteria</taxon>
        <taxon>Rhodobacterales</taxon>
        <taxon>Paracoccaceae</taxon>
        <taxon>Thalassorhabdomicrobium</taxon>
    </lineage>
</organism>
<keyword evidence="2" id="KW-0378">Hydrolase</keyword>
<evidence type="ECO:0000313" key="3">
    <source>
        <dbReference type="Proteomes" id="UP000244817"/>
    </source>
</evidence>
<proteinExistence type="predicted"/>